<organism evidence="2 3">
    <name type="scientific">Portunus trituberculatus</name>
    <name type="common">Swimming crab</name>
    <name type="synonym">Neptunus trituberculatus</name>
    <dbReference type="NCBI Taxonomy" id="210409"/>
    <lineage>
        <taxon>Eukaryota</taxon>
        <taxon>Metazoa</taxon>
        <taxon>Ecdysozoa</taxon>
        <taxon>Arthropoda</taxon>
        <taxon>Crustacea</taxon>
        <taxon>Multicrustacea</taxon>
        <taxon>Malacostraca</taxon>
        <taxon>Eumalacostraca</taxon>
        <taxon>Eucarida</taxon>
        <taxon>Decapoda</taxon>
        <taxon>Pleocyemata</taxon>
        <taxon>Brachyura</taxon>
        <taxon>Eubrachyura</taxon>
        <taxon>Portunoidea</taxon>
        <taxon>Portunidae</taxon>
        <taxon>Portuninae</taxon>
        <taxon>Portunus</taxon>
    </lineage>
</organism>
<accession>A0A5B7J0U4</accession>
<evidence type="ECO:0000313" key="3">
    <source>
        <dbReference type="Proteomes" id="UP000324222"/>
    </source>
</evidence>
<protein>
    <submittedName>
        <fullName evidence="2">Uncharacterized protein</fullName>
    </submittedName>
</protein>
<reference evidence="2 3" key="1">
    <citation type="submission" date="2019-05" db="EMBL/GenBank/DDBJ databases">
        <title>Another draft genome of Portunus trituberculatus and its Hox gene families provides insights of decapod evolution.</title>
        <authorList>
            <person name="Jeong J.-H."/>
            <person name="Song I."/>
            <person name="Kim S."/>
            <person name="Choi T."/>
            <person name="Kim D."/>
            <person name="Ryu S."/>
            <person name="Kim W."/>
        </authorList>
    </citation>
    <scope>NUCLEOTIDE SEQUENCE [LARGE SCALE GENOMIC DNA]</scope>
    <source>
        <tissue evidence="2">Muscle</tissue>
    </source>
</reference>
<gene>
    <name evidence="2" type="ORF">E2C01_083026</name>
</gene>
<comment type="caution">
    <text evidence="2">The sequence shown here is derived from an EMBL/GenBank/DDBJ whole genome shotgun (WGS) entry which is preliminary data.</text>
</comment>
<dbReference type="AlphaFoldDB" id="A0A5B7J0U4"/>
<feature type="region of interest" description="Disordered" evidence="1">
    <location>
        <begin position="1"/>
        <end position="49"/>
    </location>
</feature>
<proteinExistence type="predicted"/>
<evidence type="ECO:0000313" key="2">
    <source>
        <dbReference type="EMBL" id="MPC88133.1"/>
    </source>
</evidence>
<dbReference type="Proteomes" id="UP000324222">
    <property type="component" value="Unassembled WGS sequence"/>
</dbReference>
<keyword evidence="3" id="KW-1185">Reference proteome</keyword>
<name>A0A5B7J0U4_PORTR</name>
<dbReference type="EMBL" id="VSRR010076771">
    <property type="protein sequence ID" value="MPC88133.1"/>
    <property type="molecule type" value="Genomic_DNA"/>
</dbReference>
<sequence length="49" mass="4787">MGQKGLKSASGGGGEACPATRLAPQRARPGPAGEMAVLGPVVGLDRAEN</sequence>
<evidence type="ECO:0000256" key="1">
    <source>
        <dbReference type="SAM" id="MobiDB-lite"/>
    </source>
</evidence>